<sequence>MTSPADDRAAAAIRRSRDQVVARGWNPDSATGATDAQIDRWAAEQGVETVPAAVREVLRLIGEDPGIWFSGTSFGVRMVDAATKRDALGCFDDAETVPLRAPADLLVIAEAGAYSYVVVDGGDLLRADPPLWLLHETGRAERRWESVTAWFALRAAGVIERGRKLAERRAEGRPDLARESHFHSD</sequence>
<dbReference type="Proteomes" id="UP000252586">
    <property type="component" value="Unassembled WGS sequence"/>
</dbReference>
<protein>
    <submittedName>
        <fullName evidence="1">Uncharacterized protein</fullName>
    </submittedName>
</protein>
<dbReference type="AlphaFoldDB" id="A0A366DD88"/>
<keyword evidence="2" id="KW-1185">Reference proteome</keyword>
<dbReference type="EMBL" id="QNRE01000010">
    <property type="protein sequence ID" value="RBO87905.1"/>
    <property type="molecule type" value="Genomic_DNA"/>
</dbReference>
<gene>
    <name evidence="1" type="ORF">DFR74_110160</name>
</gene>
<name>A0A366DD88_9NOCA</name>
<dbReference type="STRING" id="1210090.GCA_001613185_05742"/>
<dbReference type="RefSeq" id="WP_067513121.1">
    <property type="nucleotide sequence ID" value="NZ_QNRE01000010.1"/>
</dbReference>
<evidence type="ECO:0000313" key="1">
    <source>
        <dbReference type="EMBL" id="RBO87905.1"/>
    </source>
</evidence>
<dbReference type="OrthoDB" id="4556358at2"/>
<reference evidence="1 2" key="1">
    <citation type="submission" date="2018-06" db="EMBL/GenBank/DDBJ databases">
        <title>Genomic Encyclopedia of Type Strains, Phase IV (KMG-IV): sequencing the most valuable type-strain genomes for metagenomic binning, comparative biology and taxonomic classification.</title>
        <authorList>
            <person name="Goeker M."/>
        </authorList>
    </citation>
    <scope>NUCLEOTIDE SEQUENCE [LARGE SCALE GENOMIC DNA]</scope>
    <source>
        <strain evidence="1 2">DSM 44599</strain>
    </source>
</reference>
<evidence type="ECO:0000313" key="2">
    <source>
        <dbReference type="Proteomes" id="UP000252586"/>
    </source>
</evidence>
<organism evidence="1 2">
    <name type="scientific">Nocardia puris</name>
    <dbReference type="NCBI Taxonomy" id="208602"/>
    <lineage>
        <taxon>Bacteria</taxon>
        <taxon>Bacillati</taxon>
        <taxon>Actinomycetota</taxon>
        <taxon>Actinomycetes</taxon>
        <taxon>Mycobacteriales</taxon>
        <taxon>Nocardiaceae</taxon>
        <taxon>Nocardia</taxon>
    </lineage>
</organism>
<proteinExistence type="predicted"/>
<comment type="caution">
    <text evidence="1">The sequence shown here is derived from an EMBL/GenBank/DDBJ whole genome shotgun (WGS) entry which is preliminary data.</text>
</comment>
<accession>A0A366DD88</accession>